<feature type="compositionally biased region" description="Basic and acidic residues" evidence="6">
    <location>
        <begin position="365"/>
        <end position="379"/>
    </location>
</feature>
<dbReference type="Pfam" id="PF13857">
    <property type="entry name" value="Ank_5"/>
    <property type="match status" value="1"/>
</dbReference>
<dbReference type="InterPro" id="IPR013083">
    <property type="entry name" value="Znf_RING/FYVE/PHD"/>
</dbReference>
<protein>
    <recommendedName>
        <fullName evidence="7">FYVE-type domain-containing protein</fullName>
    </recommendedName>
</protein>
<dbReference type="Pfam" id="PF01363">
    <property type="entry name" value="FYVE"/>
    <property type="match status" value="1"/>
</dbReference>
<dbReference type="GeneID" id="25908737"/>
<evidence type="ECO:0000259" key="7">
    <source>
        <dbReference type="PROSITE" id="PS50178"/>
    </source>
</evidence>
<feature type="repeat" description="ANK" evidence="4">
    <location>
        <begin position="24"/>
        <end position="56"/>
    </location>
</feature>
<feature type="domain" description="FYVE-type" evidence="7">
    <location>
        <begin position="540"/>
        <end position="589"/>
    </location>
</feature>
<accession>A0A0L0FRQ3</accession>
<gene>
    <name evidence="8" type="ORF">SARC_08233</name>
</gene>
<feature type="compositionally biased region" description="Low complexity" evidence="6">
    <location>
        <begin position="380"/>
        <end position="395"/>
    </location>
</feature>
<feature type="compositionally biased region" description="Polar residues" evidence="6">
    <location>
        <begin position="123"/>
        <end position="153"/>
    </location>
</feature>
<dbReference type="InterPro" id="IPR002110">
    <property type="entry name" value="Ankyrin_rpt"/>
</dbReference>
<feature type="compositionally biased region" description="Basic and acidic residues" evidence="6">
    <location>
        <begin position="336"/>
        <end position="348"/>
    </location>
</feature>
<dbReference type="SUPFAM" id="SSF48403">
    <property type="entry name" value="Ankyrin repeat"/>
    <property type="match status" value="1"/>
</dbReference>
<keyword evidence="4" id="KW-0040">ANK repeat</keyword>
<evidence type="ECO:0000256" key="3">
    <source>
        <dbReference type="ARBA" id="ARBA00022833"/>
    </source>
</evidence>
<dbReference type="PANTHER" id="PTHR24157:SF3">
    <property type="entry name" value="ANKYRIN REPEAT, SAM AND BASIC LEUCINE ZIPPER DOMAIN-CONTAINING PROTEIN 1"/>
    <property type="match status" value="1"/>
</dbReference>
<evidence type="ECO:0000256" key="6">
    <source>
        <dbReference type="SAM" id="MobiDB-lite"/>
    </source>
</evidence>
<dbReference type="EMBL" id="KQ242318">
    <property type="protein sequence ID" value="KNC79369.1"/>
    <property type="molecule type" value="Genomic_DNA"/>
</dbReference>
<evidence type="ECO:0000256" key="2">
    <source>
        <dbReference type="ARBA" id="ARBA00022771"/>
    </source>
</evidence>
<dbReference type="Gene3D" id="1.25.40.20">
    <property type="entry name" value="Ankyrin repeat-containing domain"/>
    <property type="match status" value="1"/>
</dbReference>
<dbReference type="Gene3D" id="3.30.40.10">
    <property type="entry name" value="Zinc/RING finger domain, C3HC4 (zinc finger)"/>
    <property type="match status" value="1"/>
</dbReference>
<evidence type="ECO:0000256" key="5">
    <source>
        <dbReference type="PROSITE-ProRule" id="PRU00091"/>
    </source>
</evidence>
<dbReference type="GO" id="GO:0071546">
    <property type="term" value="C:pi-body"/>
    <property type="evidence" value="ECO:0007669"/>
    <property type="project" value="TreeGrafter"/>
</dbReference>
<dbReference type="OrthoDB" id="414816at2759"/>
<keyword evidence="1" id="KW-0479">Metal-binding</keyword>
<dbReference type="InterPro" id="IPR000306">
    <property type="entry name" value="Znf_FYVE"/>
</dbReference>
<dbReference type="Proteomes" id="UP000054560">
    <property type="component" value="Unassembled WGS sequence"/>
</dbReference>
<keyword evidence="2 5" id="KW-0863">Zinc-finger</keyword>
<sequence>MHTWTRCICSIAEAGADVNLPNAVGKTPLITAATEGDARIVKLLLDNGADPMITDKMGRTPAEMAKKYAHTEVLELFPEEARPALTLEEIMANFNKAALSATSTPPPTQTPPPEASPEDIPQDPSSDPQRDTTVQEAEGSHGTTQPTAENSGGESTGCAATDIDPTAQDKGQLPGAEAPPPTPAQVHSGSERDTPVSTVTVEAADEPTDANQVQAQAEASGSTVDTAGVDSTDTHIARADSRASVGGLSTTSSVDEIMRALDARAAEISNERKKSERDIGGNDAKCYDCVALEILRDDYKALVLDNEQLTRENERMKQQMEALVTANKQLEQDMAAMKKDACDRERAPEAAPTTSNDAETVDQTEPPKGKGKVAGDKEGSSCGSDGSDSDYSSSSDKGKGSSNNDQQMGDSEARSDDAEEGQLTVEESAGPTQQHTRRVSKSKPSAFVVTTMHQERLRTSDGAVRNTRSSMQDVARADARAHSQSQTQSPSTVRGPLHVRRHSSTQFNEAMLTRGRLSISEPPKTRDDWEMGNSCSHPGCTEHFSFSTRRHHCRMCAMSMCIQHANDFVSYHGIRRRQRVCKKCYTSFARQRASAADKVSTGPTPS</sequence>
<feature type="compositionally biased region" description="Pro residues" evidence="6">
    <location>
        <begin position="104"/>
        <end position="115"/>
    </location>
</feature>
<name>A0A0L0FRQ3_9EUKA</name>
<dbReference type="SMART" id="SM00064">
    <property type="entry name" value="FYVE"/>
    <property type="match status" value="1"/>
</dbReference>
<dbReference type="RefSeq" id="XP_014153271.1">
    <property type="nucleotide sequence ID" value="XM_014297796.1"/>
</dbReference>
<feature type="compositionally biased region" description="Basic and acidic residues" evidence="6">
    <location>
        <begin position="232"/>
        <end position="241"/>
    </location>
</feature>
<feature type="compositionally biased region" description="Polar residues" evidence="6">
    <location>
        <begin position="352"/>
        <end position="363"/>
    </location>
</feature>
<feature type="region of interest" description="Disordered" evidence="6">
    <location>
        <begin position="100"/>
        <end position="250"/>
    </location>
</feature>
<dbReference type="InterPro" id="IPR011011">
    <property type="entry name" value="Znf_FYVE_PHD"/>
</dbReference>
<feature type="compositionally biased region" description="Polar residues" evidence="6">
    <location>
        <begin position="482"/>
        <end position="492"/>
    </location>
</feature>
<dbReference type="AlphaFoldDB" id="A0A0L0FRQ3"/>
<dbReference type="PROSITE" id="PS50297">
    <property type="entry name" value="ANK_REP_REGION"/>
    <property type="match status" value="1"/>
</dbReference>
<dbReference type="SMART" id="SM00248">
    <property type="entry name" value="ANK"/>
    <property type="match status" value="1"/>
</dbReference>
<dbReference type="PROSITE" id="PS50178">
    <property type="entry name" value="ZF_FYVE"/>
    <property type="match status" value="1"/>
</dbReference>
<feature type="compositionally biased region" description="Polar residues" evidence="6">
    <location>
        <begin position="209"/>
        <end position="231"/>
    </location>
</feature>
<dbReference type="InterPro" id="IPR017455">
    <property type="entry name" value="Znf_FYVE-rel"/>
</dbReference>
<evidence type="ECO:0000256" key="4">
    <source>
        <dbReference type="PROSITE-ProRule" id="PRU00023"/>
    </source>
</evidence>
<feature type="region of interest" description="Disordered" evidence="6">
    <location>
        <begin position="334"/>
        <end position="496"/>
    </location>
</feature>
<organism evidence="8 9">
    <name type="scientific">Sphaeroforma arctica JP610</name>
    <dbReference type="NCBI Taxonomy" id="667725"/>
    <lineage>
        <taxon>Eukaryota</taxon>
        <taxon>Ichthyosporea</taxon>
        <taxon>Ichthyophonida</taxon>
        <taxon>Sphaeroforma</taxon>
    </lineage>
</organism>
<dbReference type="GO" id="GO:0008270">
    <property type="term" value="F:zinc ion binding"/>
    <property type="evidence" value="ECO:0007669"/>
    <property type="project" value="UniProtKB-KW"/>
</dbReference>
<evidence type="ECO:0000313" key="8">
    <source>
        <dbReference type="EMBL" id="KNC79369.1"/>
    </source>
</evidence>
<dbReference type="STRING" id="667725.A0A0L0FRQ3"/>
<dbReference type="SUPFAM" id="SSF57903">
    <property type="entry name" value="FYVE/PHD zinc finger"/>
    <property type="match status" value="1"/>
</dbReference>
<proteinExistence type="predicted"/>
<keyword evidence="3" id="KW-0862">Zinc</keyword>
<evidence type="ECO:0000256" key="1">
    <source>
        <dbReference type="ARBA" id="ARBA00022723"/>
    </source>
</evidence>
<evidence type="ECO:0000313" key="9">
    <source>
        <dbReference type="Proteomes" id="UP000054560"/>
    </source>
</evidence>
<dbReference type="InterPro" id="IPR036770">
    <property type="entry name" value="Ankyrin_rpt-contain_sf"/>
</dbReference>
<keyword evidence="9" id="KW-1185">Reference proteome</keyword>
<dbReference type="PANTHER" id="PTHR24157">
    <property type="entry name" value="ANKYRIN REPEAT, SAM AND BASIC LEUCINE ZIPPER DOMAIN-CONTAINING PROTEIN 1"/>
    <property type="match status" value="1"/>
</dbReference>
<reference evidence="8 9" key="1">
    <citation type="submission" date="2011-02" db="EMBL/GenBank/DDBJ databases">
        <title>The Genome Sequence of Sphaeroforma arctica JP610.</title>
        <authorList>
            <consortium name="The Broad Institute Genome Sequencing Platform"/>
            <person name="Russ C."/>
            <person name="Cuomo C."/>
            <person name="Young S.K."/>
            <person name="Zeng Q."/>
            <person name="Gargeya S."/>
            <person name="Alvarado L."/>
            <person name="Berlin A."/>
            <person name="Chapman S.B."/>
            <person name="Chen Z."/>
            <person name="Freedman E."/>
            <person name="Gellesch M."/>
            <person name="Goldberg J."/>
            <person name="Griggs A."/>
            <person name="Gujja S."/>
            <person name="Heilman E."/>
            <person name="Heiman D."/>
            <person name="Howarth C."/>
            <person name="Mehta T."/>
            <person name="Neiman D."/>
            <person name="Pearson M."/>
            <person name="Roberts A."/>
            <person name="Saif S."/>
            <person name="Shea T."/>
            <person name="Shenoy N."/>
            <person name="Sisk P."/>
            <person name="Stolte C."/>
            <person name="Sykes S."/>
            <person name="White J."/>
            <person name="Yandava C."/>
            <person name="Burger G."/>
            <person name="Gray M.W."/>
            <person name="Holland P.W.H."/>
            <person name="King N."/>
            <person name="Lang F.B.F."/>
            <person name="Roger A.J."/>
            <person name="Ruiz-Trillo I."/>
            <person name="Haas B."/>
            <person name="Nusbaum C."/>
            <person name="Birren B."/>
        </authorList>
    </citation>
    <scope>NUCLEOTIDE SEQUENCE [LARGE SCALE GENOMIC DNA]</scope>
    <source>
        <strain evidence="8 9">JP610</strain>
    </source>
</reference>
<dbReference type="PROSITE" id="PS50088">
    <property type="entry name" value="ANK_REPEAT"/>
    <property type="match status" value="1"/>
</dbReference>